<dbReference type="CDD" id="cd16926">
    <property type="entry name" value="HATPase_MutL-MLH-PMS-like"/>
    <property type="match status" value="1"/>
</dbReference>
<accession>A0A212Q3P8</accession>
<reference evidence="9 10" key="1">
    <citation type="submission" date="2017-06" db="EMBL/GenBank/DDBJ databases">
        <authorList>
            <person name="Kim H.J."/>
            <person name="Triplett B.A."/>
        </authorList>
    </citation>
    <scope>NUCLEOTIDE SEQUENCE [LARGE SCALE GENOMIC DNA]</scope>
    <source>
        <strain evidence="9 10">B29T1</strain>
    </source>
</reference>
<sequence length="617" mass="66476">MSRIRRLDEGTINRIAAGEVIERPASVVKELVENAIDAGAGRIDVFIDDAGRRLIAVEDDGIGMSPEELPIAVLRHATSKLVDDDLVRITTLGFRGEALPSIGSIARLSLRSRPQGAAEGFELLVDGDEVGALRPTAMRPGSRVEVRDLFYRTPARLKFLRSDRAETQAIVEVLKRLALAHPDIAFRLVADDRQLLDYEARLAVDGGAQEDRVRAILGQAAFTNMLRVEAARAEVRLLAFAGLPTAARGDGRAQFFMVNRRPVQDRLLKSTLRAAYSDLLFHDRQPVAALFLDVEASALDVNVHPTKAEIRFRAPDDVRGLIIGSLKRALAEHGHRADTALGQDAARLFRPGGLGRGWRGPGPAGPGLMEAALAYQAPLPGTADSHVNGDLAEAGFAPGSAPRQETNPEGEDGARPGTASSADPWPLGAARAQLHENFIVAQTREGLIIVDQHAAHERIVYERLKAGLHAGGVARQALLLPEIVELEGGEQSVLIGRADELAELGLVLEGFGEGAVIVREVPAILGQSSVAALVRDLAHDLEEMGQAVRLKEAIDKVAGTMACHGSVRAGRRLTIEEMNALLRRMETTPFTGQCIHGRPTYISLGLAEIERLFGRRA</sequence>
<dbReference type="Gene3D" id="3.30.1370.100">
    <property type="entry name" value="MutL, C-terminal domain, regulatory subdomain"/>
    <property type="match status" value="1"/>
</dbReference>
<dbReference type="InterPro" id="IPR020667">
    <property type="entry name" value="DNA_mismatch_repair_MutL"/>
</dbReference>
<dbReference type="InterPro" id="IPR013507">
    <property type="entry name" value="DNA_mismatch_S5_2-like"/>
</dbReference>
<feature type="domain" description="DNA mismatch repair protein S5" evidence="8">
    <location>
        <begin position="213"/>
        <end position="331"/>
    </location>
</feature>
<dbReference type="InterPro" id="IPR014721">
    <property type="entry name" value="Ribsml_uS5_D2-typ_fold_subgr"/>
</dbReference>
<dbReference type="PANTHER" id="PTHR10073:SF12">
    <property type="entry name" value="DNA MISMATCH REPAIR PROTEIN MLH1"/>
    <property type="match status" value="1"/>
</dbReference>
<dbReference type="InterPro" id="IPR036890">
    <property type="entry name" value="HATPase_C_sf"/>
</dbReference>
<dbReference type="NCBIfam" id="TIGR00585">
    <property type="entry name" value="mutl"/>
    <property type="match status" value="1"/>
</dbReference>
<keyword evidence="3 5" id="KW-0227">DNA damage</keyword>
<dbReference type="InterPro" id="IPR020568">
    <property type="entry name" value="Ribosomal_Su5_D2-typ_SF"/>
</dbReference>
<dbReference type="InterPro" id="IPR038973">
    <property type="entry name" value="MutL/Mlh/Pms-like"/>
</dbReference>
<dbReference type="InterPro" id="IPR014790">
    <property type="entry name" value="MutL_C"/>
</dbReference>
<gene>
    <name evidence="5" type="primary">mutL</name>
    <name evidence="9" type="ORF">SAMN07250955_101401</name>
</gene>
<dbReference type="NCBIfam" id="NF000953">
    <property type="entry name" value="PRK00095.2-4"/>
    <property type="match status" value="1"/>
</dbReference>
<dbReference type="CDD" id="cd00782">
    <property type="entry name" value="MutL_Trans"/>
    <property type="match status" value="1"/>
</dbReference>
<evidence type="ECO:0000256" key="6">
    <source>
        <dbReference type="SAM" id="MobiDB-lite"/>
    </source>
</evidence>
<dbReference type="Proteomes" id="UP000197065">
    <property type="component" value="Unassembled WGS sequence"/>
</dbReference>
<evidence type="ECO:0000259" key="8">
    <source>
        <dbReference type="SMART" id="SM01340"/>
    </source>
</evidence>
<dbReference type="GO" id="GO:0005524">
    <property type="term" value="F:ATP binding"/>
    <property type="evidence" value="ECO:0007669"/>
    <property type="project" value="InterPro"/>
</dbReference>
<proteinExistence type="inferred from homology"/>
<dbReference type="GO" id="GO:0006298">
    <property type="term" value="P:mismatch repair"/>
    <property type="evidence" value="ECO:0007669"/>
    <property type="project" value="UniProtKB-UniRule"/>
</dbReference>
<feature type="domain" description="MutL C-terminal dimerisation" evidence="7">
    <location>
        <begin position="430"/>
        <end position="573"/>
    </location>
</feature>
<dbReference type="PROSITE" id="PS00058">
    <property type="entry name" value="DNA_MISMATCH_REPAIR_1"/>
    <property type="match status" value="1"/>
</dbReference>
<dbReference type="PANTHER" id="PTHR10073">
    <property type="entry name" value="DNA MISMATCH REPAIR PROTEIN MLH, PMS, MUTL"/>
    <property type="match status" value="1"/>
</dbReference>
<dbReference type="SUPFAM" id="SSF54211">
    <property type="entry name" value="Ribosomal protein S5 domain 2-like"/>
    <property type="match status" value="1"/>
</dbReference>
<dbReference type="Pfam" id="PF13589">
    <property type="entry name" value="HATPase_c_3"/>
    <property type="match status" value="1"/>
</dbReference>
<dbReference type="Gene3D" id="3.30.565.10">
    <property type="entry name" value="Histidine kinase-like ATPase, C-terminal domain"/>
    <property type="match status" value="1"/>
</dbReference>
<dbReference type="GO" id="GO:0016887">
    <property type="term" value="F:ATP hydrolysis activity"/>
    <property type="evidence" value="ECO:0007669"/>
    <property type="project" value="InterPro"/>
</dbReference>
<dbReference type="SUPFAM" id="SSF55874">
    <property type="entry name" value="ATPase domain of HSP90 chaperone/DNA topoisomerase II/histidine kinase"/>
    <property type="match status" value="1"/>
</dbReference>
<evidence type="ECO:0000256" key="3">
    <source>
        <dbReference type="ARBA" id="ARBA00022763"/>
    </source>
</evidence>
<dbReference type="InterPro" id="IPR042121">
    <property type="entry name" value="MutL_C_regsub"/>
</dbReference>
<dbReference type="SMART" id="SM00853">
    <property type="entry name" value="MutL_C"/>
    <property type="match status" value="1"/>
</dbReference>
<dbReference type="RefSeq" id="WP_088559699.1">
    <property type="nucleotide sequence ID" value="NZ_FYEH01000001.1"/>
</dbReference>
<feature type="region of interest" description="Disordered" evidence="6">
    <location>
        <begin position="384"/>
        <end position="425"/>
    </location>
</feature>
<dbReference type="FunFam" id="3.30.565.10:FF:000003">
    <property type="entry name" value="DNA mismatch repair endonuclease MutL"/>
    <property type="match status" value="1"/>
</dbReference>
<dbReference type="Gene3D" id="3.30.1540.20">
    <property type="entry name" value="MutL, C-terminal domain, dimerisation subdomain"/>
    <property type="match status" value="1"/>
</dbReference>
<dbReference type="SMART" id="SM01340">
    <property type="entry name" value="DNA_mis_repair"/>
    <property type="match status" value="1"/>
</dbReference>
<evidence type="ECO:0000256" key="5">
    <source>
        <dbReference type="HAMAP-Rule" id="MF_00149"/>
    </source>
</evidence>
<dbReference type="InterPro" id="IPR042120">
    <property type="entry name" value="MutL_C_dimsub"/>
</dbReference>
<evidence type="ECO:0000313" key="9">
    <source>
        <dbReference type="EMBL" id="SNB53909.1"/>
    </source>
</evidence>
<evidence type="ECO:0000313" key="10">
    <source>
        <dbReference type="Proteomes" id="UP000197065"/>
    </source>
</evidence>
<evidence type="ECO:0000256" key="4">
    <source>
        <dbReference type="ARBA" id="ARBA00023204"/>
    </source>
</evidence>
<keyword evidence="4 5" id="KW-0234">DNA repair</keyword>
<organism evidence="9 10">
    <name type="scientific">Arboricoccus pini</name>
    <dbReference type="NCBI Taxonomy" id="1963835"/>
    <lineage>
        <taxon>Bacteria</taxon>
        <taxon>Pseudomonadati</taxon>
        <taxon>Pseudomonadota</taxon>
        <taxon>Alphaproteobacteria</taxon>
        <taxon>Geminicoccales</taxon>
        <taxon>Geminicoccaceae</taxon>
        <taxon>Arboricoccus</taxon>
    </lineage>
</organism>
<dbReference type="GO" id="GO:0140664">
    <property type="term" value="F:ATP-dependent DNA damage sensor activity"/>
    <property type="evidence" value="ECO:0007669"/>
    <property type="project" value="InterPro"/>
</dbReference>
<dbReference type="SUPFAM" id="SSF118116">
    <property type="entry name" value="DNA mismatch repair protein MutL"/>
    <property type="match status" value="1"/>
</dbReference>
<protein>
    <recommendedName>
        <fullName evidence="2 5">DNA mismatch repair protein MutL</fullName>
    </recommendedName>
</protein>
<dbReference type="HAMAP" id="MF_00149">
    <property type="entry name" value="DNA_mis_repair"/>
    <property type="match status" value="1"/>
</dbReference>
<evidence type="ECO:0000256" key="2">
    <source>
        <dbReference type="ARBA" id="ARBA00021975"/>
    </source>
</evidence>
<dbReference type="GO" id="GO:0030983">
    <property type="term" value="F:mismatched DNA binding"/>
    <property type="evidence" value="ECO:0007669"/>
    <property type="project" value="InterPro"/>
</dbReference>
<name>A0A212Q3P8_9PROT</name>
<keyword evidence="10" id="KW-1185">Reference proteome</keyword>
<dbReference type="EMBL" id="FYEH01000001">
    <property type="protein sequence ID" value="SNB53909.1"/>
    <property type="molecule type" value="Genomic_DNA"/>
</dbReference>
<comment type="similarity">
    <text evidence="1 5">Belongs to the DNA mismatch repair MutL/HexB family.</text>
</comment>
<dbReference type="InterPro" id="IPR014762">
    <property type="entry name" value="DNA_mismatch_repair_CS"/>
</dbReference>
<dbReference type="Pfam" id="PF08676">
    <property type="entry name" value="MutL_C"/>
    <property type="match status" value="1"/>
</dbReference>
<evidence type="ECO:0000259" key="7">
    <source>
        <dbReference type="SMART" id="SM00853"/>
    </source>
</evidence>
<comment type="function">
    <text evidence="5">This protein is involved in the repair of mismatches in DNA. It is required for dam-dependent methyl-directed DNA mismatch repair. May act as a 'molecular matchmaker', a protein that promotes the formation of a stable complex between two or more DNA-binding proteins in an ATP-dependent manner without itself being part of a final effector complex.</text>
</comment>
<dbReference type="AlphaFoldDB" id="A0A212Q3P8"/>
<dbReference type="Gene3D" id="3.30.230.10">
    <property type="match status" value="1"/>
</dbReference>
<dbReference type="InterPro" id="IPR037198">
    <property type="entry name" value="MutL_C_sf"/>
</dbReference>
<dbReference type="OrthoDB" id="9763467at2"/>
<dbReference type="GO" id="GO:0032300">
    <property type="term" value="C:mismatch repair complex"/>
    <property type="evidence" value="ECO:0007669"/>
    <property type="project" value="InterPro"/>
</dbReference>
<dbReference type="InterPro" id="IPR002099">
    <property type="entry name" value="MutL/Mlh/PMS"/>
</dbReference>
<dbReference type="Pfam" id="PF01119">
    <property type="entry name" value="DNA_mis_repair"/>
    <property type="match status" value="1"/>
</dbReference>
<evidence type="ECO:0000256" key="1">
    <source>
        <dbReference type="ARBA" id="ARBA00006082"/>
    </source>
</evidence>